<protein>
    <recommendedName>
        <fullName evidence="1">Transposase IS200-like domain-containing protein</fullName>
    </recommendedName>
</protein>
<dbReference type="EnsemblBacteria" id="ABY36092">
    <property type="protein sequence ID" value="ABY36092"/>
    <property type="gene ID" value="Caur_2893"/>
</dbReference>
<dbReference type="EMBL" id="CP000909">
    <property type="protein sequence ID" value="ABY36092.1"/>
    <property type="molecule type" value="Genomic_DNA"/>
</dbReference>
<dbReference type="GO" id="GO:0006310">
    <property type="term" value="P:DNA recombination"/>
    <property type="evidence" value="ECO:0000318"/>
    <property type="project" value="GO_Central"/>
</dbReference>
<dbReference type="PANTHER" id="PTHR36966:SF1">
    <property type="entry name" value="REP-ASSOCIATED TYROSINE TRANSPOSASE"/>
    <property type="match status" value="1"/>
</dbReference>
<proteinExistence type="predicted"/>
<dbReference type="GO" id="GO:0043565">
    <property type="term" value="F:sequence-specific DNA binding"/>
    <property type="evidence" value="ECO:0000318"/>
    <property type="project" value="GO_Central"/>
</dbReference>
<dbReference type="GO" id="GO:0004803">
    <property type="term" value="F:transposase activity"/>
    <property type="evidence" value="ECO:0007669"/>
    <property type="project" value="InterPro"/>
</dbReference>
<dbReference type="InterPro" id="IPR002686">
    <property type="entry name" value="Transposase_17"/>
</dbReference>
<dbReference type="InParanoid" id="A9WFA8"/>
<dbReference type="eggNOG" id="COG1943">
    <property type="taxonomic scope" value="Bacteria"/>
</dbReference>
<dbReference type="KEGG" id="cau:Caur_2893"/>
<keyword evidence="3" id="KW-1185">Reference proteome</keyword>
<evidence type="ECO:0000313" key="2">
    <source>
        <dbReference type="EMBL" id="ABY36092.1"/>
    </source>
</evidence>
<dbReference type="RefSeq" id="WP_012258745.1">
    <property type="nucleotide sequence ID" value="NC_010175.1"/>
</dbReference>
<gene>
    <name evidence="2" type="ordered locus">Caur_2893</name>
</gene>
<dbReference type="InterPro" id="IPR036515">
    <property type="entry name" value="Transposase_17_sf"/>
</dbReference>
<dbReference type="SMART" id="SM01321">
    <property type="entry name" value="Y1_Tnp"/>
    <property type="match status" value="1"/>
</dbReference>
<sequence length="184" mass="21414">MEQDTSMITWHHSPAHLFVPNAFYIVTASTLCHQPLFNSPQKLHILQSTLFEIMQAYNWRLQAWAVFSNHYHFIAQSPEDSSSLKPLIQRFHSQTARAINVLDGSKGRKVWFQYWDTCLTYEQSYLARLNYVHNNPVKHGLVASAEQYPFCSATWFNERAPDALRRKLATIPYDNIDVPEVHCC</sequence>
<name>A9WFA8_CHLAA</name>
<dbReference type="Gene3D" id="3.30.70.1290">
    <property type="entry name" value="Transposase IS200-like"/>
    <property type="match status" value="1"/>
</dbReference>
<feature type="domain" description="Transposase IS200-like" evidence="1">
    <location>
        <begin position="19"/>
        <end position="135"/>
    </location>
</feature>
<dbReference type="SUPFAM" id="SSF143422">
    <property type="entry name" value="Transposase IS200-like"/>
    <property type="match status" value="1"/>
</dbReference>
<evidence type="ECO:0000313" key="3">
    <source>
        <dbReference type="Proteomes" id="UP000002008"/>
    </source>
</evidence>
<accession>A9WFA8</accession>
<dbReference type="Proteomes" id="UP000002008">
    <property type="component" value="Chromosome"/>
</dbReference>
<dbReference type="PANTHER" id="PTHR36966">
    <property type="entry name" value="REP-ASSOCIATED TYROSINE TRANSPOSASE"/>
    <property type="match status" value="1"/>
</dbReference>
<reference evidence="3" key="1">
    <citation type="journal article" date="2011" name="BMC Genomics">
        <title>Complete genome sequence of the filamentous anoxygenic phototrophic bacterium Chloroflexus aurantiacus.</title>
        <authorList>
            <person name="Tang K.H."/>
            <person name="Barry K."/>
            <person name="Chertkov O."/>
            <person name="Dalin E."/>
            <person name="Han C.S."/>
            <person name="Hauser L.J."/>
            <person name="Honchak B.M."/>
            <person name="Karbach L.E."/>
            <person name="Land M.L."/>
            <person name="Lapidus A."/>
            <person name="Larimer F.W."/>
            <person name="Mikhailova N."/>
            <person name="Pitluck S."/>
            <person name="Pierson B.K."/>
            <person name="Blankenship R.E."/>
        </authorList>
    </citation>
    <scope>NUCLEOTIDE SEQUENCE [LARGE SCALE GENOMIC DNA]</scope>
    <source>
        <strain evidence="3">ATCC 29366 / DSM 635 / J-10-fl</strain>
    </source>
</reference>
<dbReference type="NCBIfam" id="NF047646">
    <property type="entry name" value="REP_Tyr_transpos"/>
    <property type="match status" value="1"/>
</dbReference>
<dbReference type="HOGENOM" id="CLU_119429_1_0_0"/>
<evidence type="ECO:0000259" key="1">
    <source>
        <dbReference type="SMART" id="SM01321"/>
    </source>
</evidence>
<dbReference type="GO" id="GO:0006313">
    <property type="term" value="P:DNA transposition"/>
    <property type="evidence" value="ECO:0007669"/>
    <property type="project" value="InterPro"/>
</dbReference>
<dbReference type="InterPro" id="IPR052715">
    <property type="entry name" value="RAYT_transposase"/>
</dbReference>
<organism evidence="2 3">
    <name type="scientific">Chloroflexus aurantiacus (strain ATCC 29366 / DSM 635 / J-10-fl)</name>
    <dbReference type="NCBI Taxonomy" id="324602"/>
    <lineage>
        <taxon>Bacteria</taxon>
        <taxon>Bacillati</taxon>
        <taxon>Chloroflexota</taxon>
        <taxon>Chloroflexia</taxon>
        <taxon>Chloroflexales</taxon>
        <taxon>Chloroflexineae</taxon>
        <taxon>Chloroflexaceae</taxon>
        <taxon>Chloroflexus</taxon>
    </lineage>
</organism>
<dbReference type="AlphaFoldDB" id="A9WFA8"/>